<gene>
    <name evidence="1" type="ORF">JG688_00016794</name>
</gene>
<name>A0A8J5IXT2_9STRA</name>
<sequence>MSSMRATEAPAGVSLKTKFGETPGRVSIRVREAVPKNLPSLRLRKMEMTLLSSYAMWS</sequence>
<organism evidence="1 2">
    <name type="scientific">Phytophthora aleatoria</name>
    <dbReference type="NCBI Taxonomy" id="2496075"/>
    <lineage>
        <taxon>Eukaryota</taxon>
        <taxon>Sar</taxon>
        <taxon>Stramenopiles</taxon>
        <taxon>Oomycota</taxon>
        <taxon>Peronosporomycetes</taxon>
        <taxon>Peronosporales</taxon>
        <taxon>Peronosporaceae</taxon>
        <taxon>Phytophthora</taxon>
    </lineage>
</organism>
<dbReference type="Proteomes" id="UP000709295">
    <property type="component" value="Unassembled WGS sequence"/>
</dbReference>
<dbReference type="AlphaFoldDB" id="A0A8J5IXT2"/>
<reference evidence="1" key="1">
    <citation type="submission" date="2021-01" db="EMBL/GenBank/DDBJ databases">
        <title>Phytophthora aleatoria, a newly-described species from Pinus radiata is distinct from Phytophthora cactorum isolates based on comparative genomics.</title>
        <authorList>
            <person name="Mcdougal R."/>
            <person name="Panda P."/>
            <person name="Williams N."/>
            <person name="Studholme D.J."/>
        </authorList>
    </citation>
    <scope>NUCLEOTIDE SEQUENCE</scope>
    <source>
        <strain evidence="1">NZFS 4037</strain>
    </source>
</reference>
<proteinExistence type="predicted"/>
<keyword evidence="2" id="KW-1185">Reference proteome</keyword>
<dbReference type="EMBL" id="JAENGY010002214">
    <property type="protein sequence ID" value="KAG6945001.1"/>
    <property type="molecule type" value="Genomic_DNA"/>
</dbReference>
<accession>A0A8J5IXT2</accession>
<protein>
    <submittedName>
        <fullName evidence="1">Uncharacterized protein</fullName>
    </submittedName>
</protein>
<evidence type="ECO:0000313" key="1">
    <source>
        <dbReference type="EMBL" id="KAG6945001.1"/>
    </source>
</evidence>
<comment type="caution">
    <text evidence="1">The sequence shown here is derived from an EMBL/GenBank/DDBJ whole genome shotgun (WGS) entry which is preliminary data.</text>
</comment>
<evidence type="ECO:0000313" key="2">
    <source>
        <dbReference type="Proteomes" id="UP000709295"/>
    </source>
</evidence>